<dbReference type="GO" id="GO:0048024">
    <property type="term" value="P:regulation of mRNA splicing, via spliceosome"/>
    <property type="evidence" value="ECO:0000318"/>
    <property type="project" value="GO_Central"/>
</dbReference>
<dbReference type="GO" id="GO:0005737">
    <property type="term" value="C:cytoplasm"/>
    <property type="evidence" value="ECO:0000318"/>
    <property type="project" value="GO_Central"/>
</dbReference>
<evidence type="ECO:0000256" key="1">
    <source>
        <dbReference type="ARBA" id="ARBA00022737"/>
    </source>
</evidence>
<dbReference type="Ensembl" id="ENSCINT00000005497.3">
    <property type="protein sequence ID" value="ENSCINP00000005497.3"/>
    <property type="gene ID" value="ENSCING00000002697.3"/>
</dbReference>
<dbReference type="SUPFAM" id="SSF54791">
    <property type="entry name" value="Eukaryotic type KH-domain (KH-domain type I)"/>
    <property type="match status" value="3"/>
</dbReference>
<reference evidence="5" key="4">
    <citation type="submission" date="2025-09" db="UniProtKB">
        <authorList>
            <consortium name="Ensembl"/>
        </authorList>
    </citation>
    <scope>IDENTIFICATION</scope>
</reference>
<keyword evidence="1" id="KW-0677">Repeat</keyword>
<feature type="domain" description="K Homology" evidence="4">
    <location>
        <begin position="123"/>
        <end position="194"/>
    </location>
</feature>
<dbReference type="CDD" id="cd22434">
    <property type="entry name" value="KH-I_HNRNPK_rpt3"/>
    <property type="match status" value="1"/>
</dbReference>
<organism evidence="5 6">
    <name type="scientific">Ciona intestinalis</name>
    <name type="common">Transparent sea squirt</name>
    <name type="synonym">Ascidia intestinalis</name>
    <dbReference type="NCBI Taxonomy" id="7719"/>
    <lineage>
        <taxon>Eukaryota</taxon>
        <taxon>Metazoa</taxon>
        <taxon>Chordata</taxon>
        <taxon>Tunicata</taxon>
        <taxon>Ascidiacea</taxon>
        <taxon>Phlebobranchia</taxon>
        <taxon>Cionidae</taxon>
        <taxon>Ciona</taxon>
    </lineage>
</organism>
<evidence type="ECO:0000259" key="4">
    <source>
        <dbReference type="SMART" id="SM00322"/>
    </source>
</evidence>
<evidence type="ECO:0000256" key="2">
    <source>
        <dbReference type="PROSITE-ProRule" id="PRU00117"/>
    </source>
</evidence>
<dbReference type="CDD" id="cd22433">
    <property type="entry name" value="KH-I_HNRNPK_rpt2"/>
    <property type="match status" value="1"/>
</dbReference>
<feature type="domain" description="K Homology" evidence="4">
    <location>
        <begin position="46"/>
        <end position="116"/>
    </location>
</feature>
<dbReference type="Gene3D" id="3.30.1370.10">
    <property type="entry name" value="K Homology domain, type 1"/>
    <property type="match status" value="3"/>
</dbReference>
<reference evidence="5" key="3">
    <citation type="submission" date="2025-08" db="UniProtKB">
        <authorList>
            <consortium name="Ensembl"/>
        </authorList>
    </citation>
    <scope>IDENTIFICATION</scope>
</reference>
<dbReference type="Proteomes" id="UP000008144">
    <property type="component" value="Chromosome 1"/>
</dbReference>
<dbReference type="AlphaFoldDB" id="F6X134"/>
<feature type="region of interest" description="Disordered" evidence="3">
    <location>
        <begin position="221"/>
        <end position="244"/>
    </location>
</feature>
<dbReference type="GO" id="GO:0006357">
    <property type="term" value="P:regulation of transcription by RNA polymerase II"/>
    <property type="evidence" value="ECO:0000318"/>
    <property type="project" value="GO_Central"/>
</dbReference>
<evidence type="ECO:0000256" key="3">
    <source>
        <dbReference type="SAM" id="MobiDB-lite"/>
    </source>
</evidence>
<dbReference type="InterPro" id="IPR004088">
    <property type="entry name" value="KH_dom_type_1"/>
</dbReference>
<dbReference type="GO" id="GO:0005634">
    <property type="term" value="C:nucleus"/>
    <property type="evidence" value="ECO:0000318"/>
    <property type="project" value="GO_Central"/>
</dbReference>
<dbReference type="InterPro" id="IPR036612">
    <property type="entry name" value="KH_dom_type_1_sf"/>
</dbReference>
<dbReference type="FunCoup" id="F6X134">
    <property type="interactions" value="982"/>
</dbReference>
<evidence type="ECO:0000313" key="5">
    <source>
        <dbReference type="Ensembl" id="ENSCINP00000005497.3"/>
    </source>
</evidence>
<dbReference type="OMA" id="KALRTDX"/>
<dbReference type="EMBL" id="EAAA01000054">
    <property type="status" value="NOT_ANNOTATED_CDS"/>
    <property type="molecule type" value="Genomic_DNA"/>
</dbReference>
<dbReference type="CDD" id="cd22432">
    <property type="entry name" value="KH-I_HNRNPK_rpt1"/>
    <property type="match status" value="1"/>
</dbReference>
<feature type="region of interest" description="Disordered" evidence="3">
    <location>
        <begin position="1"/>
        <end position="44"/>
    </location>
</feature>
<keyword evidence="6" id="KW-1185">Reference proteome</keyword>
<feature type="compositionally biased region" description="Polar residues" evidence="3">
    <location>
        <begin position="1"/>
        <end position="10"/>
    </location>
</feature>
<dbReference type="PANTHER" id="PTHR10288">
    <property type="entry name" value="KH DOMAIN CONTAINING RNA BINDING PROTEIN"/>
    <property type="match status" value="1"/>
</dbReference>
<name>F6X134_CIOIN</name>
<dbReference type="HOGENOM" id="CLU_022670_5_2_1"/>
<accession>F6X134</accession>
<protein>
    <recommendedName>
        <fullName evidence="4">K Homology domain-containing protein</fullName>
    </recommendedName>
</protein>
<feature type="compositionally biased region" description="Basic and acidic residues" evidence="3">
    <location>
        <begin position="12"/>
        <end position="44"/>
    </location>
</feature>
<reference evidence="6" key="1">
    <citation type="journal article" date="2002" name="Science">
        <title>The draft genome of Ciona intestinalis: insights into chordate and vertebrate origins.</title>
        <authorList>
            <person name="Dehal P."/>
            <person name="Satou Y."/>
            <person name="Campbell R.K."/>
            <person name="Chapman J."/>
            <person name="Degnan B."/>
            <person name="De Tomaso A."/>
            <person name="Davidson B."/>
            <person name="Di Gregorio A."/>
            <person name="Gelpke M."/>
            <person name="Goodstein D.M."/>
            <person name="Harafuji N."/>
            <person name="Hastings K.E."/>
            <person name="Ho I."/>
            <person name="Hotta K."/>
            <person name="Huang W."/>
            <person name="Kawashima T."/>
            <person name="Lemaire P."/>
            <person name="Martinez D."/>
            <person name="Meinertzhagen I.A."/>
            <person name="Necula S."/>
            <person name="Nonaka M."/>
            <person name="Putnam N."/>
            <person name="Rash S."/>
            <person name="Saiga H."/>
            <person name="Satake M."/>
            <person name="Terry A."/>
            <person name="Yamada L."/>
            <person name="Wang H.G."/>
            <person name="Awazu S."/>
            <person name="Azumi K."/>
            <person name="Boore J."/>
            <person name="Branno M."/>
            <person name="Chin-Bow S."/>
            <person name="DeSantis R."/>
            <person name="Doyle S."/>
            <person name="Francino P."/>
            <person name="Keys D.N."/>
            <person name="Haga S."/>
            <person name="Hayashi H."/>
            <person name="Hino K."/>
            <person name="Imai K.S."/>
            <person name="Inaba K."/>
            <person name="Kano S."/>
            <person name="Kobayashi K."/>
            <person name="Kobayashi M."/>
            <person name="Lee B.I."/>
            <person name="Makabe K.W."/>
            <person name="Manohar C."/>
            <person name="Matassi G."/>
            <person name="Medina M."/>
            <person name="Mochizuki Y."/>
            <person name="Mount S."/>
            <person name="Morishita T."/>
            <person name="Miura S."/>
            <person name="Nakayama A."/>
            <person name="Nishizaka S."/>
            <person name="Nomoto H."/>
            <person name="Ohta F."/>
            <person name="Oishi K."/>
            <person name="Rigoutsos I."/>
            <person name="Sano M."/>
            <person name="Sasaki A."/>
            <person name="Sasakura Y."/>
            <person name="Shoguchi E."/>
            <person name="Shin-i T."/>
            <person name="Spagnuolo A."/>
            <person name="Stainier D."/>
            <person name="Suzuki M.M."/>
            <person name="Tassy O."/>
            <person name="Takatori N."/>
            <person name="Tokuoka M."/>
            <person name="Yagi K."/>
            <person name="Yoshizaki F."/>
            <person name="Wada S."/>
            <person name="Zhang C."/>
            <person name="Hyatt P.D."/>
            <person name="Larimer F."/>
            <person name="Detter C."/>
            <person name="Doggett N."/>
            <person name="Glavina T."/>
            <person name="Hawkins T."/>
            <person name="Richardson P."/>
            <person name="Lucas S."/>
            <person name="Kohara Y."/>
            <person name="Levine M."/>
            <person name="Satoh N."/>
            <person name="Rokhsar D.S."/>
        </authorList>
    </citation>
    <scope>NUCLEOTIDE SEQUENCE [LARGE SCALE GENOMIC DNA]</scope>
</reference>
<dbReference type="SMART" id="SM00322">
    <property type="entry name" value="KH"/>
    <property type="match status" value="3"/>
</dbReference>
<evidence type="ECO:0000313" key="6">
    <source>
        <dbReference type="Proteomes" id="UP000008144"/>
    </source>
</evidence>
<sequence length="427" mass="47029">MSEATDSSTNKRSHDDVRESGDSDVKRSRSSFQHDRFHQGGREPSDKIELRVLIPSHTAGAIIGKGGANIRDLRQEFNANVQVPDSHGFERIVSAVAKTIEDAANICGKVVEALNERMHHPEKVGCLRMLVHKSQAGTIIGLKGSRIKELREMTGANIKVNQECCPESTDRVCQVRGTADVVVKCVARILEHLQQAPPKGPIKNYDPNCFDDSYDYGGYANERGMDGPRGGRRGGRGGRGGFRSGKKLPKWRRYETLKCLCYFTPILSGYGGMKRGGGRARSYMSGHLNRQNYGGDGGGFGGSRYSAPKSGRRLYGGYDEDGYQDYDDNFDPYQEVEDVYGVLFNYDVIQTQVTIPTSCAASVIGKTGQRIRQIREDSGAVIVIDEAGPGEEERVISITGNEEQTQNAQFLLQKKVSQALKYRGPFG</sequence>
<dbReference type="PROSITE" id="PS50084">
    <property type="entry name" value="KH_TYPE_1"/>
    <property type="match status" value="3"/>
</dbReference>
<dbReference type="STRING" id="7719.ENSCINP00000005497"/>
<proteinExistence type="predicted"/>
<dbReference type="InterPro" id="IPR004087">
    <property type="entry name" value="KH_dom"/>
</dbReference>
<keyword evidence="2" id="KW-0694">RNA-binding</keyword>
<reference evidence="5" key="2">
    <citation type="journal article" date="2008" name="Genome Biol.">
        <title>Improved genome assembly and evidence-based global gene model set for the chordate Ciona intestinalis: new insight into intron and operon populations.</title>
        <authorList>
            <person name="Satou Y."/>
            <person name="Mineta K."/>
            <person name="Ogasawara M."/>
            <person name="Sasakura Y."/>
            <person name="Shoguchi E."/>
            <person name="Ueno K."/>
            <person name="Yamada L."/>
            <person name="Matsumoto J."/>
            <person name="Wasserscheid J."/>
            <person name="Dewar K."/>
            <person name="Wiley G.B."/>
            <person name="Macmil S.L."/>
            <person name="Roe B.A."/>
            <person name="Zeller R.W."/>
            <person name="Hastings K.E."/>
            <person name="Lemaire P."/>
            <person name="Lindquist E."/>
            <person name="Endo T."/>
            <person name="Hotta K."/>
            <person name="Inaba K."/>
        </authorList>
    </citation>
    <scope>NUCLEOTIDE SEQUENCE [LARGE SCALE GENOMIC DNA]</scope>
    <source>
        <strain evidence="5">wild type</strain>
    </source>
</reference>
<dbReference type="GO" id="GO:0003729">
    <property type="term" value="F:mRNA binding"/>
    <property type="evidence" value="ECO:0000318"/>
    <property type="project" value="GO_Central"/>
</dbReference>
<dbReference type="GeneTree" id="ENSGT00940000153434"/>
<dbReference type="InParanoid" id="F6X134"/>
<feature type="domain" description="K Homology" evidence="4">
    <location>
        <begin position="347"/>
        <end position="417"/>
    </location>
</feature>
<dbReference type="Pfam" id="PF00013">
    <property type="entry name" value="KH_1"/>
    <property type="match status" value="3"/>
</dbReference>